<reference evidence="1 2" key="1">
    <citation type="submission" date="2019-03" db="EMBL/GenBank/DDBJ databases">
        <title>Genomic Encyclopedia of Type Strains, Phase IV (KMG-IV): sequencing the most valuable type-strain genomes for metagenomic binning, comparative biology and taxonomic classification.</title>
        <authorList>
            <person name="Goeker M."/>
        </authorList>
    </citation>
    <scope>NUCLEOTIDE SEQUENCE [LARGE SCALE GENOMIC DNA]</scope>
    <source>
        <strain evidence="1 2">DSM 24766</strain>
    </source>
</reference>
<organism evidence="1 2">
    <name type="scientific">Rhodovulum bhavnagarense</name>
    <dbReference type="NCBI Taxonomy" id="992286"/>
    <lineage>
        <taxon>Bacteria</taxon>
        <taxon>Pseudomonadati</taxon>
        <taxon>Pseudomonadota</taxon>
        <taxon>Alphaproteobacteria</taxon>
        <taxon>Rhodobacterales</taxon>
        <taxon>Paracoccaceae</taxon>
        <taxon>Rhodovulum</taxon>
    </lineage>
</organism>
<protein>
    <submittedName>
        <fullName evidence="1">Uncharacterized protein</fullName>
    </submittedName>
</protein>
<gene>
    <name evidence="1" type="ORF">EV663_10240</name>
</gene>
<evidence type="ECO:0000313" key="2">
    <source>
        <dbReference type="Proteomes" id="UP000295050"/>
    </source>
</evidence>
<accession>A0A4R2RJ66</accession>
<keyword evidence="2" id="KW-1185">Reference proteome</keyword>
<dbReference type="Proteomes" id="UP000295050">
    <property type="component" value="Unassembled WGS sequence"/>
</dbReference>
<comment type="caution">
    <text evidence="1">The sequence shown here is derived from an EMBL/GenBank/DDBJ whole genome shotgun (WGS) entry which is preliminary data.</text>
</comment>
<dbReference type="AlphaFoldDB" id="A0A4R2RJ66"/>
<dbReference type="EMBL" id="SLXU01000002">
    <property type="protein sequence ID" value="TCP62197.1"/>
    <property type="molecule type" value="Genomic_DNA"/>
</dbReference>
<sequence>MGAARSTIGLQAGSTGITTIFHTNTPMIGFLRALALVATIALAACATAPEMSGHAAVDSLSAAIRALGPEVDAGEAERAAAVAYSETAALARSYQITDPPLVHNMKVNMGLRPRGLCWHWAEDMERRLKQEGFETLEVRRAIANADNPFRIDHSTAILTRRGDPFDRGIVLDPWRQGGVLFWAPVGEDDRYHWRAREAVIAEKRDRLVARGSALP</sequence>
<evidence type="ECO:0000313" key="1">
    <source>
        <dbReference type="EMBL" id="TCP62197.1"/>
    </source>
</evidence>
<name>A0A4R2RJ66_9RHOB</name>
<proteinExistence type="predicted"/>